<keyword evidence="9 12" id="KW-0406">Ion transport</keyword>
<evidence type="ECO:0000256" key="12">
    <source>
        <dbReference type="RuleBase" id="RU010713"/>
    </source>
</evidence>
<evidence type="ECO:0000313" key="14">
    <source>
        <dbReference type="Proteomes" id="UP000326759"/>
    </source>
</evidence>
<proteinExistence type="inferred from homology"/>
<comment type="subcellular location">
    <subcellularLocation>
        <location evidence="1">Cell junction</location>
        <location evidence="1">Gap junction</location>
    </subcellularLocation>
    <subcellularLocation>
        <location evidence="2 12">Cell membrane</location>
        <topology evidence="2 12">Multi-pass membrane protein</topology>
    </subcellularLocation>
</comment>
<dbReference type="GO" id="GO:0005243">
    <property type="term" value="F:gap junction channel activity"/>
    <property type="evidence" value="ECO:0007669"/>
    <property type="project" value="TreeGrafter"/>
</dbReference>
<sequence>MTKSNTINTGCLLCIWSGVLFLFDFVNKSFAFQRILLRVFVTYHIKASSNYVTRTMKQHSRYAISFLFVEIFGVFIAILNLFLTNAFLGGEFFSFGPAAVKYIQSPAYDFNNPLNEVFPKVGKCTWYKYGPTGTIQVHDAMCVLPLNIVNEKTYICLWVVYITTAVVTSIILIYHTIIL</sequence>
<dbReference type="GO" id="GO:0005886">
    <property type="term" value="C:plasma membrane"/>
    <property type="evidence" value="ECO:0007669"/>
    <property type="project" value="UniProtKB-SubCell"/>
</dbReference>
<evidence type="ECO:0000256" key="2">
    <source>
        <dbReference type="ARBA" id="ARBA00004651"/>
    </source>
</evidence>
<keyword evidence="10 12" id="KW-0472">Membrane</keyword>
<evidence type="ECO:0000256" key="9">
    <source>
        <dbReference type="ARBA" id="ARBA00023065"/>
    </source>
</evidence>
<evidence type="ECO:0000313" key="13">
    <source>
        <dbReference type="EMBL" id="KAB7506475.1"/>
    </source>
</evidence>
<dbReference type="GO" id="GO:0005921">
    <property type="term" value="C:gap junction"/>
    <property type="evidence" value="ECO:0007669"/>
    <property type="project" value="UniProtKB-SubCell"/>
</dbReference>
<comment type="similarity">
    <text evidence="12">Belongs to the pannexin family.</text>
</comment>
<gene>
    <name evidence="13" type="primary">inx1_1</name>
    <name evidence="12" type="synonym">inx</name>
    <name evidence="13" type="ORF">Anas_10648</name>
</gene>
<dbReference type="AlphaFoldDB" id="A0A5N5TJY4"/>
<protein>
    <recommendedName>
        <fullName evidence="12">Innexin</fullName>
    </recommendedName>
</protein>
<comment type="function">
    <text evidence="12">Structural component of the gap junctions.</text>
</comment>
<dbReference type="PANTHER" id="PTHR11893">
    <property type="entry name" value="INNEXIN"/>
    <property type="match status" value="1"/>
</dbReference>
<evidence type="ECO:0000256" key="3">
    <source>
        <dbReference type="ARBA" id="ARBA00022448"/>
    </source>
</evidence>
<evidence type="ECO:0000256" key="5">
    <source>
        <dbReference type="ARBA" id="ARBA00022692"/>
    </source>
</evidence>
<evidence type="ECO:0000256" key="6">
    <source>
        <dbReference type="ARBA" id="ARBA00022868"/>
    </source>
</evidence>
<keyword evidence="4" id="KW-1003">Cell membrane</keyword>
<name>A0A5N5TJY4_9CRUS</name>
<reference evidence="13 14" key="1">
    <citation type="journal article" date="2019" name="PLoS Biol.">
        <title>Sex chromosomes control vertical transmission of feminizing Wolbachia symbionts in an isopod.</title>
        <authorList>
            <person name="Becking T."/>
            <person name="Chebbi M.A."/>
            <person name="Giraud I."/>
            <person name="Moumen B."/>
            <person name="Laverre T."/>
            <person name="Caubet Y."/>
            <person name="Peccoud J."/>
            <person name="Gilbert C."/>
            <person name="Cordaux R."/>
        </authorList>
    </citation>
    <scope>NUCLEOTIDE SEQUENCE [LARGE SCALE GENOMIC DNA]</scope>
    <source>
        <strain evidence="13">ANa2</strain>
        <tissue evidence="13">Whole body excluding digestive tract and cuticle</tissue>
    </source>
</reference>
<dbReference type="Pfam" id="PF00876">
    <property type="entry name" value="Innexin"/>
    <property type="match status" value="1"/>
</dbReference>
<keyword evidence="8 12" id="KW-1133">Transmembrane helix</keyword>
<keyword evidence="14" id="KW-1185">Reference proteome</keyword>
<keyword evidence="3 12" id="KW-0813">Transport</keyword>
<organism evidence="13 14">
    <name type="scientific">Armadillidium nasatum</name>
    <dbReference type="NCBI Taxonomy" id="96803"/>
    <lineage>
        <taxon>Eukaryota</taxon>
        <taxon>Metazoa</taxon>
        <taxon>Ecdysozoa</taxon>
        <taxon>Arthropoda</taxon>
        <taxon>Crustacea</taxon>
        <taxon>Multicrustacea</taxon>
        <taxon>Malacostraca</taxon>
        <taxon>Eumalacostraca</taxon>
        <taxon>Peracarida</taxon>
        <taxon>Isopoda</taxon>
        <taxon>Oniscidea</taxon>
        <taxon>Crinocheta</taxon>
        <taxon>Armadillidiidae</taxon>
        <taxon>Armadillidium</taxon>
    </lineage>
</organism>
<feature type="transmembrane region" description="Helical" evidence="12">
    <location>
        <begin position="6"/>
        <end position="26"/>
    </location>
</feature>
<comment type="caution">
    <text evidence="13">The sequence shown here is derived from an EMBL/GenBank/DDBJ whole genome shotgun (WGS) entry which is preliminary data.</text>
</comment>
<comment type="caution">
    <text evidence="12">Lacks conserved residue(s) required for the propagation of feature annotation.</text>
</comment>
<evidence type="ECO:0000256" key="1">
    <source>
        <dbReference type="ARBA" id="ARBA00004610"/>
    </source>
</evidence>
<evidence type="ECO:0000256" key="7">
    <source>
        <dbReference type="ARBA" id="ARBA00022949"/>
    </source>
</evidence>
<feature type="transmembrane region" description="Helical" evidence="12">
    <location>
        <begin position="154"/>
        <end position="174"/>
    </location>
</feature>
<keyword evidence="6" id="KW-0303">Gap junction</keyword>
<dbReference type="Proteomes" id="UP000326759">
    <property type="component" value="Unassembled WGS sequence"/>
</dbReference>
<dbReference type="InterPro" id="IPR000990">
    <property type="entry name" value="Innexin"/>
</dbReference>
<evidence type="ECO:0000256" key="11">
    <source>
        <dbReference type="ARBA" id="ARBA00023303"/>
    </source>
</evidence>
<feature type="transmembrane region" description="Helical" evidence="12">
    <location>
        <begin position="62"/>
        <end position="83"/>
    </location>
</feature>
<evidence type="ECO:0000256" key="10">
    <source>
        <dbReference type="ARBA" id="ARBA00023136"/>
    </source>
</evidence>
<dbReference type="PROSITE" id="PS51013">
    <property type="entry name" value="PANNEXIN"/>
    <property type="match status" value="1"/>
</dbReference>
<dbReference type="PANTHER" id="PTHR11893:SF36">
    <property type="entry name" value="INNEXIN-5"/>
    <property type="match status" value="1"/>
</dbReference>
<keyword evidence="5 12" id="KW-0812">Transmembrane</keyword>
<evidence type="ECO:0000256" key="4">
    <source>
        <dbReference type="ARBA" id="ARBA00022475"/>
    </source>
</evidence>
<dbReference type="OrthoDB" id="6346765at2759"/>
<dbReference type="EMBL" id="SEYY01000790">
    <property type="protein sequence ID" value="KAB7506475.1"/>
    <property type="molecule type" value="Genomic_DNA"/>
</dbReference>
<keyword evidence="11 12" id="KW-0407">Ion channel</keyword>
<evidence type="ECO:0000256" key="8">
    <source>
        <dbReference type="ARBA" id="ARBA00022989"/>
    </source>
</evidence>
<keyword evidence="7" id="KW-0965">Cell junction</keyword>
<dbReference type="PRINTS" id="PR01262">
    <property type="entry name" value="INNEXIN"/>
</dbReference>
<accession>A0A5N5TJY4</accession>
<dbReference type="GO" id="GO:0034220">
    <property type="term" value="P:monoatomic ion transmembrane transport"/>
    <property type="evidence" value="ECO:0007669"/>
    <property type="project" value="UniProtKB-KW"/>
</dbReference>